<protein>
    <submittedName>
        <fullName evidence="2">Uncharacterized protein</fullName>
    </submittedName>
</protein>
<name>A0A437RJV3_9BURK</name>
<keyword evidence="3" id="KW-1185">Reference proteome</keyword>
<reference evidence="2 3" key="1">
    <citation type="submission" date="2019-01" db="EMBL/GenBank/DDBJ databases">
        <authorList>
            <person name="Chen W.-M."/>
        </authorList>
    </citation>
    <scope>NUCLEOTIDE SEQUENCE [LARGE SCALE GENOMIC DNA]</scope>
    <source>
        <strain evidence="2 3">KYPY4</strain>
    </source>
</reference>
<dbReference type="RefSeq" id="WP_128227539.1">
    <property type="nucleotide sequence ID" value="NZ_SACR01000002.1"/>
</dbReference>
<dbReference type="Proteomes" id="UP000285575">
    <property type="component" value="Unassembled WGS sequence"/>
</dbReference>
<feature type="chain" id="PRO_5019494866" evidence="1">
    <location>
        <begin position="22"/>
        <end position="134"/>
    </location>
</feature>
<keyword evidence="1" id="KW-0732">Signal</keyword>
<accession>A0A437RJV3</accession>
<evidence type="ECO:0000313" key="2">
    <source>
        <dbReference type="EMBL" id="RVU47070.1"/>
    </source>
</evidence>
<feature type="signal peptide" evidence="1">
    <location>
        <begin position="1"/>
        <end position="21"/>
    </location>
</feature>
<organism evidence="2 3">
    <name type="scientific">Rubrivivax rivuli</name>
    <dbReference type="NCBI Taxonomy" id="1862385"/>
    <lineage>
        <taxon>Bacteria</taxon>
        <taxon>Pseudomonadati</taxon>
        <taxon>Pseudomonadota</taxon>
        <taxon>Betaproteobacteria</taxon>
        <taxon>Burkholderiales</taxon>
        <taxon>Sphaerotilaceae</taxon>
        <taxon>Rubrivivax</taxon>
    </lineage>
</organism>
<proteinExistence type="predicted"/>
<dbReference type="AlphaFoldDB" id="A0A437RJV3"/>
<evidence type="ECO:0000313" key="3">
    <source>
        <dbReference type="Proteomes" id="UP000285575"/>
    </source>
</evidence>
<gene>
    <name evidence="2" type="ORF">EOE66_04700</name>
</gene>
<sequence length="134" mass="14436">MQAKSFVIGLLMGLTSALASAQEPGILLSMTVEKNDQVIAKPRLLTKSDSTASMQRDQDLRIEVTPTDKEGMVHIAMKVYAAGTDGLKVIATPRLITKRDVPSTIEFQAPGEPRYKISFVASSHVLGTPLPATQ</sequence>
<comment type="caution">
    <text evidence="2">The sequence shown here is derived from an EMBL/GenBank/DDBJ whole genome shotgun (WGS) entry which is preliminary data.</text>
</comment>
<dbReference type="EMBL" id="SACR01000002">
    <property type="protein sequence ID" value="RVU47070.1"/>
    <property type="molecule type" value="Genomic_DNA"/>
</dbReference>
<evidence type="ECO:0000256" key="1">
    <source>
        <dbReference type="SAM" id="SignalP"/>
    </source>
</evidence>